<dbReference type="AlphaFoldDB" id="A0A183HTV3"/>
<dbReference type="SUPFAM" id="SSF53474">
    <property type="entry name" value="alpha/beta-Hydrolases"/>
    <property type="match status" value="1"/>
</dbReference>
<evidence type="ECO:0000256" key="1">
    <source>
        <dbReference type="SAM" id="Phobius"/>
    </source>
</evidence>
<dbReference type="Proteomes" id="UP000267606">
    <property type="component" value="Unassembled WGS sequence"/>
</dbReference>
<accession>A0A183HTV3</accession>
<reference evidence="2 3" key="2">
    <citation type="submission" date="2018-11" db="EMBL/GenBank/DDBJ databases">
        <authorList>
            <consortium name="Pathogen Informatics"/>
        </authorList>
    </citation>
    <scope>NUCLEOTIDE SEQUENCE [LARGE SCALE GENOMIC DNA]</scope>
</reference>
<proteinExistence type="predicted"/>
<evidence type="ECO:0000313" key="4">
    <source>
        <dbReference type="WBParaSite" id="OFLC_0001091501-mRNA-1"/>
    </source>
</evidence>
<evidence type="ECO:0000313" key="2">
    <source>
        <dbReference type="EMBL" id="VDO72342.1"/>
    </source>
</evidence>
<feature type="transmembrane region" description="Helical" evidence="1">
    <location>
        <begin position="20"/>
        <end position="39"/>
    </location>
</feature>
<dbReference type="WBParaSite" id="OFLC_0001091501-mRNA-1">
    <property type="protein sequence ID" value="OFLC_0001091501-mRNA-1"/>
    <property type="gene ID" value="OFLC_0001091501"/>
</dbReference>
<keyword evidence="1" id="KW-1133">Transmembrane helix</keyword>
<keyword evidence="1" id="KW-0812">Transmembrane</keyword>
<dbReference type="Gene3D" id="3.40.50.1820">
    <property type="entry name" value="alpha/beta hydrolase"/>
    <property type="match status" value="1"/>
</dbReference>
<keyword evidence="1" id="KW-0472">Membrane</keyword>
<organism evidence="4">
    <name type="scientific">Onchocerca flexuosa</name>
    <dbReference type="NCBI Taxonomy" id="387005"/>
    <lineage>
        <taxon>Eukaryota</taxon>
        <taxon>Metazoa</taxon>
        <taxon>Ecdysozoa</taxon>
        <taxon>Nematoda</taxon>
        <taxon>Chromadorea</taxon>
        <taxon>Rhabditida</taxon>
        <taxon>Spirurina</taxon>
        <taxon>Spiruromorpha</taxon>
        <taxon>Filarioidea</taxon>
        <taxon>Onchocercidae</taxon>
        <taxon>Onchocerca</taxon>
    </lineage>
</organism>
<reference evidence="4" key="1">
    <citation type="submission" date="2016-06" db="UniProtKB">
        <authorList>
            <consortium name="WormBaseParasite"/>
        </authorList>
    </citation>
    <scope>IDENTIFICATION</scope>
</reference>
<gene>
    <name evidence="2" type="ORF">OFLC_LOCUS10911</name>
</gene>
<sequence>MESRLDHLRVGVFGGSHGGFIVSHLIGQFPVIFTVLFHFC</sequence>
<name>A0A183HTV3_9BILA</name>
<evidence type="ECO:0000313" key="3">
    <source>
        <dbReference type="Proteomes" id="UP000267606"/>
    </source>
</evidence>
<keyword evidence="3" id="KW-1185">Reference proteome</keyword>
<dbReference type="InterPro" id="IPR029058">
    <property type="entry name" value="AB_hydrolase_fold"/>
</dbReference>
<protein>
    <submittedName>
        <fullName evidence="4">Peptidase_S9 domain-containing protein</fullName>
    </submittedName>
</protein>
<dbReference type="EMBL" id="UZAJ01015121">
    <property type="protein sequence ID" value="VDO72342.1"/>
    <property type="molecule type" value="Genomic_DNA"/>
</dbReference>